<accession>A0A2P2PMD4</accession>
<proteinExistence type="predicted"/>
<evidence type="ECO:0000313" key="1">
    <source>
        <dbReference type="EMBL" id="MBX55930.1"/>
    </source>
</evidence>
<dbReference type="AlphaFoldDB" id="A0A2P2PMD4"/>
<sequence length="41" mass="4698">MLLMLIRDLFKTLSKSVTRTYLETMGKKNKEILPASVVQLS</sequence>
<protein>
    <submittedName>
        <fullName evidence="1">Uncharacterized protein</fullName>
    </submittedName>
</protein>
<name>A0A2P2PMD4_RHIMU</name>
<organism evidence="1">
    <name type="scientific">Rhizophora mucronata</name>
    <name type="common">Asiatic mangrove</name>
    <dbReference type="NCBI Taxonomy" id="61149"/>
    <lineage>
        <taxon>Eukaryota</taxon>
        <taxon>Viridiplantae</taxon>
        <taxon>Streptophyta</taxon>
        <taxon>Embryophyta</taxon>
        <taxon>Tracheophyta</taxon>
        <taxon>Spermatophyta</taxon>
        <taxon>Magnoliopsida</taxon>
        <taxon>eudicotyledons</taxon>
        <taxon>Gunneridae</taxon>
        <taxon>Pentapetalae</taxon>
        <taxon>rosids</taxon>
        <taxon>fabids</taxon>
        <taxon>Malpighiales</taxon>
        <taxon>Rhizophoraceae</taxon>
        <taxon>Rhizophora</taxon>
    </lineage>
</organism>
<dbReference type="EMBL" id="GGEC01075446">
    <property type="protein sequence ID" value="MBX55930.1"/>
    <property type="molecule type" value="Transcribed_RNA"/>
</dbReference>
<reference evidence="1" key="1">
    <citation type="submission" date="2018-02" db="EMBL/GenBank/DDBJ databases">
        <title>Rhizophora mucronata_Transcriptome.</title>
        <authorList>
            <person name="Meera S.P."/>
            <person name="Sreeshan A."/>
            <person name="Augustine A."/>
        </authorList>
    </citation>
    <scope>NUCLEOTIDE SEQUENCE</scope>
    <source>
        <tissue evidence="1">Leaf</tissue>
    </source>
</reference>